<name>A0A6A3X7P8_9STRA</name>
<evidence type="ECO:0000313" key="2">
    <source>
        <dbReference type="EMBL" id="KAE9197963.1"/>
    </source>
</evidence>
<organism evidence="2 3">
    <name type="scientific">Phytophthora fragariae</name>
    <dbReference type="NCBI Taxonomy" id="53985"/>
    <lineage>
        <taxon>Eukaryota</taxon>
        <taxon>Sar</taxon>
        <taxon>Stramenopiles</taxon>
        <taxon>Oomycota</taxon>
        <taxon>Peronosporomycetes</taxon>
        <taxon>Peronosporales</taxon>
        <taxon>Peronosporaceae</taxon>
        <taxon>Phytophthora</taxon>
    </lineage>
</organism>
<dbReference type="EMBL" id="QXGD01001846">
    <property type="protein sequence ID" value="KAE9197963.1"/>
    <property type="molecule type" value="Genomic_DNA"/>
</dbReference>
<feature type="compositionally biased region" description="Basic and acidic residues" evidence="1">
    <location>
        <begin position="9"/>
        <end position="22"/>
    </location>
</feature>
<accession>A0A6A3X7P8</accession>
<gene>
    <name evidence="2" type="ORF">PF002_g22580</name>
</gene>
<dbReference type="Proteomes" id="UP000440367">
    <property type="component" value="Unassembled WGS sequence"/>
</dbReference>
<reference evidence="2 3" key="1">
    <citation type="submission" date="2018-08" db="EMBL/GenBank/DDBJ databases">
        <title>Genomic investigation of the strawberry pathogen Phytophthora fragariae indicates pathogenicity is determined by transcriptional variation in three key races.</title>
        <authorList>
            <person name="Adams T.M."/>
            <person name="Armitage A.D."/>
            <person name="Sobczyk M.K."/>
            <person name="Bates H.J."/>
            <person name="Dunwell J.M."/>
            <person name="Nellist C.F."/>
            <person name="Harrison R.J."/>
        </authorList>
    </citation>
    <scope>NUCLEOTIDE SEQUENCE [LARGE SCALE GENOMIC DNA]</scope>
    <source>
        <strain evidence="2 3">BC-1</strain>
    </source>
</reference>
<proteinExistence type="predicted"/>
<evidence type="ECO:0000256" key="1">
    <source>
        <dbReference type="SAM" id="MobiDB-lite"/>
    </source>
</evidence>
<sequence>MSSPSKNAVNEDRPPPTEDRSGARRPLHVAAWRGAFHATNRSWWRAVFGTSGRWAVFGLLGGLQADEWAGSPDCRQG</sequence>
<comment type="caution">
    <text evidence="2">The sequence shown here is derived from an EMBL/GenBank/DDBJ whole genome shotgun (WGS) entry which is preliminary data.</text>
</comment>
<evidence type="ECO:0000313" key="3">
    <source>
        <dbReference type="Proteomes" id="UP000440367"/>
    </source>
</evidence>
<protein>
    <submittedName>
        <fullName evidence="2">Uncharacterized protein</fullName>
    </submittedName>
</protein>
<dbReference type="AlphaFoldDB" id="A0A6A3X7P8"/>
<feature type="region of interest" description="Disordered" evidence="1">
    <location>
        <begin position="1"/>
        <end position="26"/>
    </location>
</feature>